<evidence type="ECO:0000313" key="2">
    <source>
        <dbReference type="Proteomes" id="UP000053477"/>
    </source>
</evidence>
<dbReference type="Proteomes" id="UP000053477">
    <property type="component" value="Unassembled WGS sequence"/>
</dbReference>
<dbReference type="EMBL" id="KQ086000">
    <property type="protein sequence ID" value="KLO11452.1"/>
    <property type="molecule type" value="Genomic_DNA"/>
</dbReference>
<name>A0A0H2RIJ4_9AGAM</name>
<reference evidence="1 2" key="1">
    <citation type="submission" date="2015-04" db="EMBL/GenBank/DDBJ databases">
        <title>Complete genome sequence of Schizopora paradoxa KUC8140, a cosmopolitan wood degrader in East Asia.</title>
        <authorList>
            <consortium name="DOE Joint Genome Institute"/>
            <person name="Min B."/>
            <person name="Park H."/>
            <person name="Jang Y."/>
            <person name="Kim J.-J."/>
            <person name="Kim K.H."/>
            <person name="Pangilinan J."/>
            <person name="Lipzen A."/>
            <person name="Riley R."/>
            <person name="Grigoriev I.V."/>
            <person name="Spatafora J.W."/>
            <person name="Choi I.-G."/>
        </authorList>
    </citation>
    <scope>NUCLEOTIDE SEQUENCE [LARGE SCALE GENOMIC DNA]</scope>
    <source>
        <strain evidence="1 2">KUC8140</strain>
    </source>
</reference>
<accession>A0A0H2RIJ4</accession>
<keyword evidence="2" id="KW-1185">Reference proteome</keyword>
<dbReference type="InParanoid" id="A0A0H2RIJ4"/>
<sequence length="107" mass="11757">MPRALAALHIAPFNAGEPSTSPLNCFAKFKIIQSFTVSDAFGLNLTGAFTYSTTLNYTSFSALSIGFQLSGFNPIRSHWKSQTLSETFLKSVVLRGFNAKARKARKF</sequence>
<protein>
    <submittedName>
        <fullName evidence="1">Uncharacterized protein</fullName>
    </submittedName>
</protein>
<dbReference type="AlphaFoldDB" id="A0A0H2RIJ4"/>
<proteinExistence type="predicted"/>
<gene>
    <name evidence="1" type="ORF">SCHPADRAFT_891598</name>
</gene>
<evidence type="ECO:0000313" key="1">
    <source>
        <dbReference type="EMBL" id="KLO11452.1"/>
    </source>
</evidence>
<organism evidence="1 2">
    <name type="scientific">Schizopora paradoxa</name>
    <dbReference type="NCBI Taxonomy" id="27342"/>
    <lineage>
        <taxon>Eukaryota</taxon>
        <taxon>Fungi</taxon>
        <taxon>Dikarya</taxon>
        <taxon>Basidiomycota</taxon>
        <taxon>Agaricomycotina</taxon>
        <taxon>Agaricomycetes</taxon>
        <taxon>Hymenochaetales</taxon>
        <taxon>Schizoporaceae</taxon>
        <taxon>Schizopora</taxon>
    </lineage>
</organism>